<dbReference type="PANTHER" id="PTHR46797:SF1">
    <property type="entry name" value="METHYLPHOSPHONATE SYNTHASE"/>
    <property type="match status" value="1"/>
</dbReference>
<dbReference type="GO" id="GO:0005829">
    <property type="term" value="C:cytosol"/>
    <property type="evidence" value="ECO:0007669"/>
    <property type="project" value="TreeGrafter"/>
</dbReference>
<protein>
    <submittedName>
        <fullName evidence="4">Helix-turn-helix</fullName>
    </submittedName>
</protein>
<dbReference type="InterPro" id="IPR001387">
    <property type="entry name" value="Cro/C1-type_HTH"/>
</dbReference>
<keyword evidence="5" id="KW-1185">Reference proteome</keyword>
<dbReference type="SMART" id="SM00530">
    <property type="entry name" value="HTH_XRE"/>
    <property type="match status" value="1"/>
</dbReference>
<dbReference type="OrthoDB" id="798409at2"/>
<evidence type="ECO:0000256" key="1">
    <source>
        <dbReference type="ARBA" id="ARBA00023125"/>
    </source>
</evidence>
<dbReference type="InterPro" id="IPR010982">
    <property type="entry name" value="Lambda_DNA-bd_dom_sf"/>
</dbReference>
<proteinExistence type="predicted"/>
<evidence type="ECO:0000256" key="2">
    <source>
        <dbReference type="SAM" id="Coils"/>
    </source>
</evidence>
<dbReference type="Gene3D" id="1.10.260.40">
    <property type="entry name" value="lambda repressor-like DNA-binding domains"/>
    <property type="match status" value="1"/>
</dbReference>
<feature type="coiled-coil region" evidence="2">
    <location>
        <begin position="91"/>
        <end position="128"/>
    </location>
</feature>
<reference evidence="5" key="1">
    <citation type="submission" date="2016-10" db="EMBL/GenBank/DDBJ databases">
        <authorList>
            <person name="Varghese N."/>
            <person name="Submissions S."/>
        </authorList>
    </citation>
    <scope>NUCLEOTIDE SEQUENCE [LARGE SCALE GENOMIC DNA]</scope>
    <source>
        <strain>GEY</strain>
        <strain evidence="5">DSM 9560</strain>
    </source>
</reference>
<dbReference type="EMBL" id="FONY01000050">
    <property type="protein sequence ID" value="SFF53220.1"/>
    <property type="molecule type" value="Genomic_DNA"/>
</dbReference>
<dbReference type="PROSITE" id="PS50943">
    <property type="entry name" value="HTH_CROC1"/>
    <property type="match status" value="1"/>
</dbReference>
<feature type="domain" description="HTH cro/C1-type" evidence="3">
    <location>
        <begin position="10"/>
        <end position="64"/>
    </location>
</feature>
<organism evidence="4 5">
    <name type="scientific">Thermoflexibacter ruber</name>
    <dbReference type="NCBI Taxonomy" id="1003"/>
    <lineage>
        <taxon>Bacteria</taxon>
        <taxon>Pseudomonadati</taxon>
        <taxon>Bacteroidota</taxon>
        <taxon>Cytophagia</taxon>
        <taxon>Cytophagales</taxon>
        <taxon>Thermoflexibacteraceae</taxon>
        <taxon>Thermoflexibacter</taxon>
    </lineage>
</organism>
<sequence>METLDIGLNIKKIRELKNFTQEYMAEKLQMSQRGYSKIENGEVDISFTRIRDIAKILGLKPADIIGFDERFVLFSITHNQTGVENGIYINNELTNKERELYEKQIALLESQNKELKEMIDFLKNLQNRNS</sequence>
<keyword evidence="2" id="KW-0175">Coiled coil</keyword>
<dbReference type="Pfam" id="PF01381">
    <property type="entry name" value="HTH_3"/>
    <property type="match status" value="1"/>
</dbReference>
<dbReference type="GO" id="GO:0003700">
    <property type="term" value="F:DNA-binding transcription factor activity"/>
    <property type="evidence" value="ECO:0007669"/>
    <property type="project" value="TreeGrafter"/>
</dbReference>
<dbReference type="AlphaFoldDB" id="A0A1I2JGV0"/>
<dbReference type="SUPFAM" id="SSF47413">
    <property type="entry name" value="lambda repressor-like DNA-binding domains"/>
    <property type="match status" value="1"/>
</dbReference>
<dbReference type="CDD" id="cd00093">
    <property type="entry name" value="HTH_XRE"/>
    <property type="match status" value="1"/>
</dbReference>
<gene>
    <name evidence="4" type="ORF">SAMN04488541_10507</name>
</gene>
<evidence type="ECO:0000313" key="4">
    <source>
        <dbReference type="EMBL" id="SFF53220.1"/>
    </source>
</evidence>
<evidence type="ECO:0000313" key="5">
    <source>
        <dbReference type="Proteomes" id="UP000199513"/>
    </source>
</evidence>
<dbReference type="GO" id="GO:0003677">
    <property type="term" value="F:DNA binding"/>
    <property type="evidence" value="ECO:0007669"/>
    <property type="project" value="UniProtKB-KW"/>
</dbReference>
<dbReference type="Proteomes" id="UP000199513">
    <property type="component" value="Unassembled WGS sequence"/>
</dbReference>
<keyword evidence="1" id="KW-0238">DNA-binding</keyword>
<dbReference type="InterPro" id="IPR050807">
    <property type="entry name" value="TransReg_Diox_bact_type"/>
</dbReference>
<dbReference type="RefSeq" id="WP_091549173.1">
    <property type="nucleotide sequence ID" value="NZ_FONY01000050.1"/>
</dbReference>
<accession>A0A1I2JGV0</accession>
<evidence type="ECO:0000259" key="3">
    <source>
        <dbReference type="PROSITE" id="PS50943"/>
    </source>
</evidence>
<name>A0A1I2JGV0_9BACT</name>
<dbReference type="PANTHER" id="PTHR46797">
    <property type="entry name" value="HTH-TYPE TRANSCRIPTIONAL REGULATOR"/>
    <property type="match status" value="1"/>
</dbReference>
<dbReference type="STRING" id="1003.SAMN04488541_10507"/>